<dbReference type="AlphaFoldDB" id="A0A183CXJ5"/>
<dbReference type="OrthoDB" id="5828168at2759"/>
<protein>
    <submittedName>
        <fullName evidence="4">DOCKER domain-containing protein</fullName>
    </submittedName>
</protein>
<evidence type="ECO:0000313" key="4">
    <source>
        <dbReference type="WBParaSite" id="GPUH_0000118601-mRNA-1"/>
    </source>
</evidence>
<evidence type="ECO:0000313" key="2">
    <source>
        <dbReference type="EMBL" id="VDK29542.1"/>
    </source>
</evidence>
<gene>
    <name evidence="2" type="ORF">GPUH_LOCUS1186</name>
</gene>
<keyword evidence="3" id="KW-1185">Reference proteome</keyword>
<dbReference type="EMBL" id="UYRT01001361">
    <property type="protein sequence ID" value="VDK29542.1"/>
    <property type="molecule type" value="Genomic_DNA"/>
</dbReference>
<organism evidence="4">
    <name type="scientific">Gongylonema pulchrum</name>
    <dbReference type="NCBI Taxonomy" id="637853"/>
    <lineage>
        <taxon>Eukaryota</taxon>
        <taxon>Metazoa</taxon>
        <taxon>Ecdysozoa</taxon>
        <taxon>Nematoda</taxon>
        <taxon>Chromadorea</taxon>
        <taxon>Rhabditida</taxon>
        <taxon>Spirurina</taxon>
        <taxon>Spiruromorpha</taxon>
        <taxon>Spiruroidea</taxon>
        <taxon>Gongylonematidae</taxon>
        <taxon>Gongylonema</taxon>
    </lineage>
</organism>
<proteinExistence type="predicted"/>
<reference evidence="2 3" key="2">
    <citation type="submission" date="2018-11" db="EMBL/GenBank/DDBJ databases">
        <authorList>
            <consortium name="Pathogen Informatics"/>
        </authorList>
    </citation>
    <scope>NUCLEOTIDE SEQUENCE [LARGE SCALE GENOMIC DNA]</scope>
</reference>
<evidence type="ECO:0000256" key="1">
    <source>
        <dbReference type="SAM" id="MobiDB-lite"/>
    </source>
</evidence>
<reference evidence="4" key="1">
    <citation type="submission" date="2016-06" db="UniProtKB">
        <authorList>
            <consortium name="WormBaseParasite"/>
        </authorList>
    </citation>
    <scope>IDENTIFICATION</scope>
</reference>
<feature type="region of interest" description="Disordered" evidence="1">
    <location>
        <begin position="133"/>
        <end position="167"/>
    </location>
</feature>
<name>A0A183CXJ5_9BILA</name>
<evidence type="ECO:0000313" key="3">
    <source>
        <dbReference type="Proteomes" id="UP000271098"/>
    </source>
</evidence>
<dbReference type="Proteomes" id="UP000271098">
    <property type="component" value="Unassembled WGS sequence"/>
</dbReference>
<feature type="compositionally biased region" description="Low complexity" evidence="1">
    <location>
        <begin position="152"/>
        <end position="163"/>
    </location>
</feature>
<dbReference type="WBParaSite" id="GPUH_0000118601-mRNA-1">
    <property type="protein sequence ID" value="GPUH_0000118601-mRNA-1"/>
    <property type="gene ID" value="GPUH_0000118601"/>
</dbReference>
<accession>A0A183CXJ5</accession>
<sequence length="210" mass="23844">MVDEAQNRGREVEDAIHELHVLYMRYFSLEDPFRNALGCAAERQQLLERMGTVVDEILNAKERPSWLHPAMFPGPLVSAFCSLPPNPNKKDVLLPLTPDPRDVYWSKFSICNHSRPLESQPLVMSVRYYPPSPRKAPVSSGYSITSEDSRSESSISIHSQCSSMTAPSKSAIPRLGALSDNRFRDRWVFYSSLLLSSVPHKERGNRRERA</sequence>